<feature type="non-terminal residue" evidence="7">
    <location>
        <position position="1"/>
    </location>
</feature>
<keyword evidence="8" id="KW-1185">Reference proteome</keyword>
<feature type="domain" description="C2H2-type" evidence="6">
    <location>
        <begin position="165"/>
        <end position="192"/>
    </location>
</feature>
<dbReference type="AlphaFoldDB" id="A0AA36D011"/>
<gene>
    <name evidence="7" type="ORF">MSPICULIGERA_LOCUS16743</name>
</gene>
<feature type="compositionally biased region" description="Polar residues" evidence="5">
    <location>
        <begin position="39"/>
        <end position="58"/>
    </location>
</feature>
<feature type="domain" description="C2H2-type" evidence="6">
    <location>
        <begin position="107"/>
        <end position="136"/>
    </location>
</feature>
<dbReference type="FunFam" id="3.30.160.60:FF:000515">
    <property type="entry name" value="early growth response protein 4"/>
    <property type="match status" value="1"/>
</dbReference>
<dbReference type="Proteomes" id="UP001177023">
    <property type="component" value="Unassembled WGS sequence"/>
</dbReference>
<dbReference type="InterPro" id="IPR036236">
    <property type="entry name" value="Znf_C2H2_sf"/>
</dbReference>
<organism evidence="7 8">
    <name type="scientific">Mesorhabditis spiculigera</name>
    <dbReference type="NCBI Taxonomy" id="96644"/>
    <lineage>
        <taxon>Eukaryota</taxon>
        <taxon>Metazoa</taxon>
        <taxon>Ecdysozoa</taxon>
        <taxon>Nematoda</taxon>
        <taxon>Chromadorea</taxon>
        <taxon>Rhabditida</taxon>
        <taxon>Rhabditina</taxon>
        <taxon>Rhabditomorpha</taxon>
        <taxon>Rhabditoidea</taxon>
        <taxon>Rhabditidae</taxon>
        <taxon>Mesorhabditinae</taxon>
        <taxon>Mesorhabditis</taxon>
    </lineage>
</organism>
<evidence type="ECO:0000259" key="6">
    <source>
        <dbReference type="PROSITE" id="PS50157"/>
    </source>
</evidence>
<dbReference type="SMART" id="SM00355">
    <property type="entry name" value="ZnF_C2H2"/>
    <property type="match status" value="3"/>
</dbReference>
<comment type="caution">
    <text evidence="7">The sequence shown here is derived from an EMBL/GenBank/DDBJ whole genome shotgun (WGS) entry which is preliminary data.</text>
</comment>
<dbReference type="SUPFAM" id="SSF57667">
    <property type="entry name" value="beta-beta-alpha zinc fingers"/>
    <property type="match status" value="2"/>
</dbReference>
<protein>
    <recommendedName>
        <fullName evidence="6">C2H2-type domain-containing protein</fullName>
    </recommendedName>
</protein>
<keyword evidence="2 4" id="KW-0863">Zinc-finger</keyword>
<dbReference type="InterPro" id="IPR013087">
    <property type="entry name" value="Znf_C2H2_type"/>
</dbReference>
<dbReference type="GO" id="GO:0000981">
    <property type="term" value="F:DNA-binding transcription factor activity, RNA polymerase II-specific"/>
    <property type="evidence" value="ECO:0007669"/>
    <property type="project" value="TreeGrafter"/>
</dbReference>
<evidence type="ECO:0000256" key="4">
    <source>
        <dbReference type="PROSITE-ProRule" id="PRU00042"/>
    </source>
</evidence>
<keyword evidence="3" id="KW-0862">Zinc</keyword>
<proteinExistence type="predicted"/>
<evidence type="ECO:0000256" key="2">
    <source>
        <dbReference type="ARBA" id="ARBA00022771"/>
    </source>
</evidence>
<evidence type="ECO:0000256" key="1">
    <source>
        <dbReference type="ARBA" id="ARBA00022723"/>
    </source>
</evidence>
<sequence>MSMPWPPAWGPGFLGEISSASTSKDHRLAAQVLSSLGGQMSQPFQQGNQPQKKNNSRPQAARADPCQINFGSMQMTPENMMAMVSQNMPNGGSMGNGHGRKDKGNDYHCPVQLCSKSFNSQDKLQRHLVIHSADRPHECQYCQRRFRRVDHLKKHERTHTGEKPFICDFCGRAFARSDKLYTHKKVHLTDVPTSLTNLNTMYPNIPASLVCVRPSSPG</sequence>
<dbReference type="Pfam" id="PF00096">
    <property type="entry name" value="zf-C2H2"/>
    <property type="match status" value="3"/>
</dbReference>
<dbReference type="PROSITE" id="PS00028">
    <property type="entry name" value="ZINC_FINGER_C2H2_1"/>
    <property type="match status" value="3"/>
</dbReference>
<dbReference type="EMBL" id="CATQJA010002654">
    <property type="protein sequence ID" value="CAJ0578490.1"/>
    <property type="molecule type" value="Genomic_DNA"/>
</dbReference>
<keyword evidence="1" id="KW-0479">Metal-binding</keyword>
<evidence type="ECO:0000256" key="5">
    <source>
        <dbReference type="SAM" id="MobiDB-lite"/>
    </source>
</evidence>
<dbReference type="Gene3D" id="3.30.160.60">
    <property type="entry name" value="Classic Zinc Finger"/>
    <property type="match status" value="3"/>
</dbReference>
<dbReference type="PANTHER" id="PTHR23235">
    <property type="entry name" value="KRUEPPEL-LIKE TRANSCRIPTION FACTOR"/>
    <property type="match status" value="1"/>
</dbReference>
<feature type="region of interest" description="Disordered" evidence="5">
    <location>
        <begin position="39"/>
        <end position="62"/>
    </location>
</feature>
<evidence type="ECO:0000313" key="7">
    <source>
        <dbReference type="EMBL" id="CAJ0578490.1"/>
    </source>
</evidence>
<evidence type="ECO:0000313" key="8">
    <source>
        <dbReference type="Proteomes" id="UP001177023"/>
    </source>
</evidence>
<dbReference type="PANTHER" id="PTHR23235:SF58">
    <property type="entry name" value="EARLY GROWTH RESPONSE PROTEIN 4"/>
    <property type="match status" value="1"/>
</dbReference>
<reference evidence="7" key="1">
    <citation type="submission" date="2023-06" db="EMBL/GenBank/DDBJ databases">
        <authorList>
            <person name="Delattre M."/>
        </authorList>
    </citation>
    <scope>NUCLEOTIDE SEQUENCE</scope>
    <source>
        <strain evidence="7">AF72</strain>
    </source>
</reference>
<accession>A0AA36D011</accession>
<evidence type="ECO:0000256" key="3">
    <source>
        <dbReference type="ARBA" id="ARBA00022833"/>
    </source>
</evidence>
<dbReference type="GO" id="GO:0000978">
    <property type="term" value="F:RNA polymerase II cis-regulatory region sequence-specific DNA binding"/>
    <property type="evidence" value="ECO:0007669"/>
    <property type="project" value="TreeGrafter"/>
</dbReference>
<dbReference type="PROSITE" id="PS50157">
    <property type="entry name" value="ZINC_FINGER_C2H2_2"/>
    <property type="match status" value="3"/>
</dbReference>
<name>A0AA36D011_9BILA</name>
<feature type="domain" description="C2H2-type" evidence="6">
    <location>
        <begin position="137"/>
        <end position="164"/>
    </location>
</feature>
<dbReference type="GO" id="GO:0008270">
    <property type="term" value="F:zinc ion binding"/>
    <property type="evidence" value="ECO:0007669"/>
    <property type="project" value="UniProtKB-KW"/>
</dbReference>